<protein>
    <submittedName>
        <fullName evidence="7">ATP-binding cassette domain-containing protein</fullName>
    </submittedName>
</protein>
<evidence type="ECO:0000256" key="1">
    <source>
        <dbReference type="ARBA" id="ARBA00005417"/>
    </source>
</evidence>
<evidence type="ECO:0000256" key="2">
    <source>
        <dbReference type="ARBA" id="ARBA00022448"/>
    </source>
</evidence>
<dbReference type="PANTHER" id="PTHR43776:SF7">
    <property type="entry name" value="D,D-DIPEPTIDE TRANSPORT ATP-BINDING PROTEIN DDPF-RELATED"/>
    <property type="match status" value="1"/>
</dbReference>
<dbReference type="Pfam" id="PF00005">
    <property type="entry name" value="ABC_tran"/>
    <property type="match status" value="1"/>
</dbReference>
<dbReference type="SUPFAM" id="SSF52540">
    <property type="entry name" value="P-loop containing nucleoside triphosphate hydrolases"/>
    <property type="match status" value="1"/>
</dbReference>
<evidence type="ECO:0000256" key="5">
    <source>
        <dbReference type="SAM" id="MobiDB-lite"/>
    </source>
</evidence>
<dbReference type="Gene3D" id="3.40.50.300">
    <property type="entry name" value="P-loop containing nucleotide triphosphate hydrolases"/>
    <property type="match status" value="1"/>
</dbReference>
<gene>
    <name evidence="7" type="ORF">GCM10023167_04260</name>
</gene>
<dbReference type="InterPro" id="IPR003439">
    <property type="entry name" value="ABC_transporter-like_ATP-bd"/>
</dbReference>
<name>A0ABP8J2S9_9MICO</name>
<proteinExistence type="inferred from homology"/>
<dbReference type="InterPro" id="IPR050319">
    <property type="entry name" value="ABC_transp_ATP-bind"/>
</dbReference>
<evidence type="ECO:0000313" key="8">
    <source>
        <dbReference type="Proteomes" id="UP001500642"/>
    </source>
</evidence>
<dbReference type="GO" id="GO:0005524">
    <property type="term" value="F:ATP binding"/>
    <property type="evidence" value="ECO:0007669"/>
    <property type="project" value="UniProtKB-KW"/>
</dbReference>
<dbReference type="Proteomes" id="UP001500642">
    <property type="component" value="Unassembled WGS sequence"/>
</dbReference>
<dbReference type="InterPro" id="IPR027417">
    <property type="entry name" value="P-loop_NTPase"/>
</dbReference>
<accession>A0ABP8J2S9</accession>
<reference evidence="8" key="1">
    <citation type="journal article" date="2019" name="Int. J. Syst. Evol. Microbiol.">
        <title>The Global Catalogue of Microorganisms (GCM) 10K type strain sequencing project: providing services to taxonomists for standard genome sequencing and annotation.</title>
        <authorList>
            <consortium name="The Broad Institute Genomics Platform"/>
            <consortium name="The Broad Institute Genome Sequencing Center for Infectious Disease"/>
            <person name="Wu L."/>
            <person name="Ma J."/>
        </authorList>
    </citation>
    <scope>NUCLEOTIDE SEQUENCE [LARGE SCALE GENOMIC DNA]</scope>
    <source>
        <strain evidence="8">JCM 17808</strain>
    </source>
</reference>
<dbReference type="InterPro" id="IPR003593">
    <property type="entry name" value="AAA+_ATPase"/>
</dbReference>
<keyword evidence="4 7" id="KW-0067">ATP-binding</keyword>
<keyword evidence="3" id="KW-0547">Nucleotide-binding</keyword>
<dbReference type="EMBL" id="BAABGL010000002">
    <property type="protein sequence ID" value="GAA4384050.1"/>
    <property type="molecule type" value="Genomic_DNA"/>
</dbReference>
<dbReference type="InterPro" id="IPR017871">
    <property type="entry name" value="ABC_transporter-like_CS"/>
</dbReference>
<feature type="compositionally biased region" description="Polar residues" evidence="5">
    <location>
        <begin position="1"/>
        <end position="39"/>
    </location>
</feature>
<dbReference type="RefSeq" id="WP_345029444.1">
    <property type="nucleotide sequence ID" value="NZ_BAABGL010000002.1"/>
</dbReference>
<comment type="caution">
    <text evidence="7">The sequence shown here is derived from an EMBL/GenBank/DDBJ whole genome shotgun (WGS) entry which is preliminary data.</text>
</comment>
<evidence type="ECO:0000256" key="4">
    <source>
        <dbReference type="ARBA" id="ARBA00022840"/>
    </source>
</evidence>
<evidence type="ECO:0000259" key="6">
    <source>
        <dbReference type="PROSITE" id="PS50893"/>
    </source>
</evidence>
<keyword evidence="2" id="KW-0813">Transport</keyword>
<feature type="region of interest" description="Disordered" evidence="5">
    <location>
        <begin position="1"/>
        <end position="49"/>
    </location>
</feature>
<keyword evidence="8" id="KW-1185">Reference proteome</keyword>
<evidence type="ECO:0000256" key="3">
    <source>
        <dbReference type="ARBA" id="ARBA00022741"/>
    </source>
</evidence>
<dbReference type="PROSITE" id="PS50893">
    <property type="entry name" value="ABC_TRANSPORTER_2"/>
    <property type="match status" value="1"/>
</dbReference>
<dbReference type="SMART" id="SM00382">
    <property type="entry name" value="AAA"/>
    <property type="match status" value="1"/>
</dbReference>
<comment type="similarity">
    <text evidence="1">Belongs to the ABC transporter superfamily.</text>
</comment>
<dbReference type="PROSITE" id="PS00211">
    <property type="entry name" value="ABC_TRANSPORTER_1"/>
    <property type="match status" value="1"/>
</dbReference>
<dbReference type="CDD" id="cd03257">
    <property type="entry name" value="ABC_NikE_OppD_transporters"/>
    <property type="match status" value="1"/>
</dbReference>
<evidence type="ECO:0000313" key="7">
    <source>
        <dbReference type="EMBL" id="GAA4384050.1"/>
    </source>
</evidence>
<feature type="domain" description="ABC transporter" evidence="6">
    <location>
        <begin position="57"/>
        <end position="295"/>
    </location>
</feature>
<dbReference type="PANTHER" id="PTHR43776">
    <property type="entry name" value="TRANSPORT ATP-BINDING PROTEIN"/>
    <property type="match status" value="1"/>
</dbReference>
<organism evidence="7 8">
    <name type="scientific">Brevibacterium pityocampae</name>
    <dbReference type="NCBI Taxonomy" id="506594"/>
    <lineage>
        <taxon>Bacteria</taxon>
        <taxon>Bacillati</taxon>
        <taxon>Actinomycetota</taxon>
        <taxon>Actinomycetes</taxon>
        <taxon>Micrococcales</taxon>
        <taxon>Brevibacteriaceae</taxon>
        <taxon>Brevibacterium</taxon>
    </lineage>
</organism>
<dbReference type="Pfam" id="PF08352">
    <property type="entry name" value="oligo_HPY"/>
    <property type="match status" value="1"/>
</dbReference>
<sequence>MTQTPTISKNPTTTQTPLPDQNSAGTPSPIQTASPSPNREGTRARLDATPSHCTPVLAVEDLSVRFGPLEVLHGISFEVAPGEIVGLIGESGSGKTTLGRAVLGAVSISGGTLEVDGQRVEGLTHRQWRRFRREGHAQYVFQDPLRSLDARFTVLRSVLEGATETFGKNSAEAPAHRALHAVGLPEQLWGRRPGALSGGQRQRVAIARALAVQPRLLVCDEPVSALDASSRSEVVDTLRATADAGTGMLLISHDLSSLGSIADRVLVLNDGTIVESGPAAEVLGAPQHPYTRKLIAAIPTISGATATPL</sequence>
<dbReference type="InterPro" id="IPR013563">
    <property type="entry name" value="Oligopep_ABC_C"/>
</dbReference>